<dbReference type="Gene3D" id="3.20.20.70">
    <property type="entry name" value="Aldolase class I"/>
    <property type="match status" value="1"/>
</dbReference>
<proteinExistence type="predicted"/>
<dbReference type="OrthoDB" id="505502at2"/>
<evidence type="ECO:0000313" key="3">
    <source>
        <dbReference type="Proteomes" id="UP000192602"/>
    </source>
</evidence>
<dbReference type="InterPro" id="IPR017853">
    <property type="entry name" value="GH"/>
</dbReference>
<dbReference type="RefSeq" id="WP_084274857.1">
    <property type="nucleotide sequence ID" value="NZ_AP026671.1"/>
</dbReference>
<accession>A0A1W1WQJ9</accession>
<dbReference type="Proteomes" id="UP000192602">
    <property type="component" value="Unassembled WGS sequence"/>
</dbReference>
<sequence length="256" mass="29684">MHSAIQIFRELFLALLLLQAQPITPSMSFYWQLDGNVTNFNNAQIYDIDLFDSSPTLIKKLHEHNKTVICYFSAGTYENWRPDISLFPQTAIGEPLNDWPGERWLDIRDSHVKEIMRKRIDLALKKGCDGIEPDNVDGFTNDTGFSLSYSDQLRFNRFLAYEAHKRGLLIALKNDPFQAKTLAKLFDFAIVEECVENGECDKYLPFIEQNKAVYAVEYEYAPFQEGCQKYNRFKFYFASPSLDGSLWQECYGASRK</sequence>
<dbReference type="PANTHER" id="PTHR35273:SF2">
    <property type="entry name" value="ALPHA-GALACTOSIDASE"/>
    <property type="match status" value="1"/>
</dbReference>
<dbReference type="STRING" id="1069081.SAMN05660197_0341"/>
<keyword evidence="3" id="KW-1185">Reference proteome</keyword>
<gene>
    <name evidence="2" type="ORF">SAMN05660197_0341</name>
</gene>
<feature type="domain" description="Glycoside-hydrolase family GH114 TIM-barrel" evidence="1">
    <location>
        <begin position="28"/>
        <end position="242"/>
    </location>
</feature>
<organism evidence="2 3">
    <name type="scientific">Nitratiruptor tergarcus DSM 16512</name>
    <dbReference type="NCBI Taxonomy" id="1069081"/>
    <lineage>
        <taxon>Bacteria</taxon>
        <taxon>Pseudomonadati</taxon>
        <taxon>Campylobacterota</taxon>
        <taxon>Epsilonproteobacteria</taxon>
        <taxon>Nautiliales</taxon>
        <taxon>Nitratiruptoraceae</taxon>
        <taxon>Nitratiruptor</taxon>
    </lineage>
</organism>
<protein>
    <recommendedName>
        <fullName evidence="1">Glycoside-hydrolase family GH114 TIM-barrel domain-containing protein</fullName>
    </recommendedName>
</protein>
<evidence type="ECO:0000313" key="2">
    <source>
        <dbReference type="EMBL" id="SMC08584.1"/>
    </source>
</evidence>
<dbReference type="Pfam" id="PF03537">
    <property type="entry name" value="Glyco_hydro_114"/>
    <property type="match status" value="1"/>
</dbReference>
<dbReference type="PANTHER" id="PTHR35273">
    <property type="entry name" value="ALPHA-1,4 POLYGALACTOSAMINIDASE, PUTATIVE (AFU_ORTHOLOGUE AFUA_3G07890)-RELATED"/>
    <property type="match status" value="1"/>
</dbReference>
<dbReference type="AlphaFoldDB" id="A0A1W1WQJ9"/>
<reference evidence="3" key="1">
    <citation type="submission" date="2017-04" db="EMBL/GenBank/DDBJ databases">
        <authorList>
            <person name="Varghese N."/>
            <person name="Submissions S."/>
        </authorList>
    </citation>
    <scope>NUCLEOTIDE SEQUENCE [LARGE SCALE GENOMIC DNA]</scope>
    <source>
        <strain evidence="3">DSM 16512</strain>
    </source>
</reference>
<dbReference type="SUPFAM" id="SSF51445">
    <property type="entry name" value="(Trans)glycosidases"/>
    <property type="match status" value="1"/>
</dbReference>
<evidence type="ECO:0000259" key="1">
    <source>
        <dbReference type="Pfam" id="PF03537"/>
    </source>
</evidence>
<dbReference type="InterPro" id="IPR004352">
    <property type="entry name" value="GH114_TIM-barrel"/>
</dbReference>
<dbReference type="EMBL" id="FWWZ01000001">
    <property type="protein sequence ID" value="SMC08584.1"/>
    <property type="molecule type" value="Genomic_DNA"/>
</dbReference>
<dbReference type="InterPro" id="IPR013785">
    <property type="entry name" value="Aldolase_TIM"/>
</dbReference>
<name>A0A1W1WQJ9_9BACT</name>